<name>A0AA91DRM0_VARPD</name>
<comment type="similarity">
    <text evidence="1">Belongs to the UPF0065 (bug) family.</text>
</comment>
<evidence type="ECO:0000313" key="3">
    <source>
        <dbReference type="EMBL" id="OAK64845.1"/>
    </source>
</evidence>
<dbReference type="SUPFAM" id="SSF53850">
    <property type="entry name" value="Periplasmic binding protein-like II"/>
    <property type="match status" value="1"/>
</dbReference>
<dbReference type="InterPro" id="IPR042100">
    <property type="entry name" value="Bug_dom1"/>
</dbReference>
<dbReference type="Gene3D" id="3.40.190.10">
    <property type="entry name" value="Periplasmic binding protein-like II"/>
    <property type="match status" value="1"/>
</dbReference>
<keyword evidence="2" id="KW-0732">Signal</keyword>
<dbReference type="InterPro" id="IPR005064">
    <property type="entry name" value="BUG"/>
</dbReference>
<evidence type="ECO:0000256" key="1">
    <source>
        <dbReference type="ARBA" id="ARBA00006987"/>
    </source>
</evidence>
<dbReference type="Proteomes" id="UP000077852">
    <property type="component" value="Unassembled WGS sequence"/>
</dbReference>
<dbReference type="PANTHER" id="PTHR42928">
    <property type="entry name" value="TRICARBOXYLATE-BINDING PROTEIN"/>
    <property type="match status" value="1"/>
</dbReference>
<proteinExistence type="inferred from homology"/>
<feature type="signal peptide" evidence="2">
    <location>
        <begin position="1"/>
        <end position="18"/>
    </location>
</feature>
<gene>
    <name evidence="3" type="ORF">A3K87_13415</name>
</gene>
<dbReference type="CDD" id="cd13578">
    <property type="entry name" value="PBP2_Bug27"/>
    <property type="match status" value="1"/>
</dbReference>
<dbReference type="Gene3D" id="3.40.190.150">
    <property type="entry name" value="Bordetella uptake gene, domain 1"/>
    <property type="match status" value="1"/>
</dbReference>
<accession>A0AA91DRM0</accession>
<dbReference type="Pfam" id="PF03401">
    <property type="entry name" value="TctC"/>
    <property type="match status" value="1"/>
</dbReference>
<dbReference type="EMBL" id="LVHG01000036">
    <property type="protein sequence ID" value="OAK64845.1"/>
    <property type="molecule type" value="Genomic_DNA"/>
</dbReference>
<dbReference type="AlphaFoldDB" id="A0AA91DRM0"/>
<organism evidence="3 4">
    <name type="scientific">Variovorax paradoxus</name>
    <dbReference type="NCBI Taxonomy" id="34073"/>
    <lineage>
        <taxon>Bacteria</taxon>
        <taxon>Pseudomonadati</taxon>
        <taxon>Pseudomonadota</taxon>
        <taxon>Betaproteobacteria</taxon>
        <taxon>Burkholderiales</taxon>
        <taxon>Comamonadaceae</taxon>
        <taxon>Variovorax</taxon>
    </lineage>
</organism>
<protein>
    <submittedName>
        <fullName evidence="3">ABC transporter substrate-binding protein</fullName>
    </submittedName>
</protein>
<comment type="caution">
    <text evidence="3">The sequence shown here is derived from an EMBL/GenBank/DDBJ whole genome shotgun (WGS) entry which is preliminary data.</text>
</comment>
<feature type="chain" id="PRO_5041696923" evidence="2">
    <location>
        <begin position="19"/>
        <end position="329"/>
    </location>
</feature>
<evidence type="ECO:0000256" key="2">
    <source>
        <dbReference type="SAM" id="SignalP"/>
    </source>
</evidence>
<dbReference type="RefSeq" id="WP_081267543.1">
    <property type="nucleotide sequence ID" value="NZ_LVHG01000036.1"/>
</dbReference>
<dbReference type="PANTHER" id="PTHR42928:SF5">
    <property type="entry name" value="BLR1237 PROTEIN"/>
    <property type="match status" value="1"/>
</dbReference>
<evidence type="ECO:0000313" key="4">
    <source>
        <dbReference type="Proteomes" id="UP000077852"/>
    </source>
</evidence>
<reference evidence="3 4" key="1">
    <citation type="submission" date="2016-03" db="EMBL/GenBank/DDBJ databases">
        <title>Genome sequence of Variovorax paradoxus KB5.</title>
        <authorList>
            <person name="Jeong H."/>
            <person name="Hong C.E."/>
            <person name="Jo S.H."/>
            <person name="Park J.M."/>
        </authorList>
    </citation>
    <scope>NUCLEOTIDE SEQUENCE [LARGE SCALE GENOMIC DNA]</scope>
    <source>
        <strain evidence="3 4">KB5</strain>
    </source>
</reference>
<dbReference type="PIRSF" id="PIRSF017082">
    <property type="entry name" value="YflP"/>
    <property type="match status" value="1"/>
</dbReference>
<sequence>MIRRRPLLLQLLSTAALAAGTLPRAATAQPLYPARPFRWIVPYPAGAGADIVARTVGAQLAIDTGQPVTIENRAGGNTALGAIEAARAPADGYTLLSADNGMLVFNPAIYRNLSYNPVRDFAPVTLMGRLPMVLLVGPATGEKDARAFIADARAFPGKVSFASAGTGSPQHLAMELLEREAGLKMVHVPYRSAAPALADVAGGQLPAMMCDLAAARRFIQSGRLRALAVAHPRRLAQLPAVPTFAELGMPRVEAATLMGLVVPVNTPGELVARLQQAVASAIHNPAVLARFADLGIEAAGDGPGKFASLLQAEAARWHPLIRDLNLVLD</sequence>